<reference evidence="1 2" key="1">
    <citation type="submission" date="2019-05" db="EMBL/GenBank/DDBJ databases">
        <title>Another draft genome of Portunus trituberculatus and its Hox gene families provides insights of decapod evolution.</title>
        <authorList>
            <person name="Jeong J.-H."/>
            <person name="Song I."/>
            <person name="Kim S."/>
            <person name="Choi T."/>
            <person name="Kim D."/>
            <person name="Ryu S."/>
            <person name="Kim W."/>
        </authorList>
    </citation>
    <scope>NUCLEOTIDE SEQUENCE [LARGE SCALE GENOMIC DNA]</scope>
    <source>
        <tissue evidence="1">Muscle</tissue>
    </source>
</reference>
<organism evidence="1 2">
    <name type="scientific">Portunus trituberculatus</name>
    <name type="common">Swimming crab</name>
    <name type="synonym">Neptunus trituberculatus</name>
    <dbReference type="NCBI Taxonomy" id="210409"/>
    <lineage>
        <taxon>Eukaryota</taxon>
        <taxon>Metazoa</taxon>
        <taxon>Ecdysozoa</taxon>
        <taxon>Arthropoda</taxon>
        <taxon>Crustacea</taxon>
        <taxon>Multicrustacea</taxon>
        <taxon>Malacostraca</taxon>
        <taxon>Eumalacostraca</taxon>
        <taxon>Eucarida</taxon>
        <taxon>Decapoda</taxon>
        <taxon>Pleocyemata</taxon>
        <taxon>Brachyura</taxon>
        <taxon>Eubrachyura</taxon>
        <taxon>Portunoidea</taxon>
        <taxon>Portunidae</taxon>
        <taxon>Portuninae</taxon>
        <taxon>Portunus</taxon>
    </lineage>
</organism>
<evidence type="ECO:0000313" key="2">
    <source>
        <dbReference type="Proteomes" id="UP000324222"/>
    </source>
</evidence>
<sequence length="81" mass="9039">MFTKACCSRLLRSLLPRRQCSSKSSRGQAWRDSTENDTYDEQSFTTTTITTATTTTTTAATTITATNIPKKWICGRILARN</sequence>
<accession>A0A5B7HMN3</accession>
<evidence type="ECO:0000313" key="1">
    <source>
        <dbReference type="EMBL" id="MPC70875.1"/>
    </source>
</evidence>
<protein>
    <submittedName>
        <fullName evidence="1">Uncharacterized protein</fullName>
    </submittedName>
</protein>
<proteinExistence type="predicted"/>
<dbReference type="Proteomes" id="UP000324222">
    <property type="component" value="Unassembled WGS sequence"/>
</dbReference>
<gene>
    <name evidence="1" type="ORF">E2C01_065137</name>
</gene>
<name>A0A5B7HMN3_PORTR</name>
<keyword evidence="2" id="KW-1185">Reference proteome</keyword>
<dbReference type="EMBL" id="VSRR010031880">
    <property type="protein sequence ID" value="MPC70875.1"/>
    <property type="molecule type" value="Genomic_DNA"/>
</dbReference>
<comment type="caution">
    <text evidence="1">The sequence shown here is derived from an EMBL/GenBank/DDBJ whole genome shotgun (WGS) entry which is preliminary data.</text>
</comment>
<dbReference type="AlphaFoldDB" id="A0A5B7HMN3"/>